<dbReference type="EMBL" id="AKHW03004113">
    <property type="protein sequence ID" value="KYO30920.1"/>
    <property type="molecule type" value="Genomic_DNA"/>
</dbReference>
<gene>
    <name evidence="2" type="ORF">Y1Q_0016322</name>
</gene>
<accession>A0A151N2D3</accession>
<comment type="caution">
    <text evidence="2">The sequence shown here is derived from an EMBL/GenBank/DDBJ whole genome shotgun (WGS) entry which is preliminary data.</text>
</comment>
<proteinExistence type="predicted"/>
<protein>
    <submittedName>
        <fullName evidence="2">Uncharacterized protein</fullName>
    </submittedName>
</protein>
<name>A0A151N2D3_ALLMI</name>
<evidence type="ECO:0000313" key="2">
    <source>
        <dbReference type="EMBL" id="KYO30920.1"/>
    </source>
</evidence>
<organism evidence="2 3">
    <name type="scientific">Alligator mississippiensis</name>
    <name type="common">American alligator</name>
    <dbReference type="NCBI Taxonomy" id="8496"/>
    <lineage>
        <taxon>Eukaryota</taxon>
        <taxon>Metazoa</taxon>
        <taxon>Chordata</taxon>
        <taxon>Craniata</taxon>
        <taxon>Vertebrata</taxon>
        <taxon>Euteleostomi</taxon>
        <taxon>Archelosauria</taxon>
        <taxon>Archosauria</taxon>
        <taxon>Crocodylia</taxon>
        <taxon>Alligatoridae</taxon>
        <taxon>Alligatorinae</taxon>
        <taxon>Alligator</taxon>
    </lineage>
</organism>
<evidence type="ECO:0000256" key="1">
    <source>
        <dbReference type="SAM" id="MobiDB-lite"/>
    </source>
</evidence>
<sequence>MEETLGWIGFAGGPPELQSRKAAAGVQVQASAPAACCRDGLPGPDPTGRSPEGTPKARGDQRGVQYSSPCSSPPEIRSPAPRTSSTHLHIQLAPAAQYKVPWLLQNL</sequence>
<reference evidence="2 3" key="1">
    <citation type="journal article" date="2012" name="Genome Biol.">
        <title>Sequencing three crocodilian genomes to illuminate the evolution of archosaurs and amniotes.</title>
        <authorList>
            <person name="St John J.A."/>
            <person name="Braun E.L."/>
            <person name="Isberg S.R."/>
            <person name="Miles L.G."/>
            <person name="Chong A.Y."/>
            <person name="Gongora J."/>
            <person name="Dalzell P."/>
            <person name="Moran C."/>
            <person name="Bed'hom B."/>
            <person name="Abzhanov A."/>
            <person name="Burgess S.C."/>
            <person name="Cooksey A.M."/>
            <person name="Castoe T.A."/>
            <person name="Crawford N.G."/>
            <person name="Densmore L.D."/>
            <person name="Drew J.C."/>
            <person name="Edwards S.V."/>
            <person name="Faircloth B.C."/>
            <person name="Fujita M.K."/>
            <person name="Greenwold M.J."/>
            <person name="Hoffmann F.G."/>
            <person name="Howard J.M."/>
            <person name="Iguchi T."/>
            <person name="Janes D.E."/>
            <person name="Khan S.Y."/>
            <person name="Kohno S."/>
            <person name="de Koning A.J."/>
            <person name="Lance S.L."/>
            <person name="McCarthy F.M."/>
            <person name="McCormack J.E."/>
            <person name="Merchant M.E."/>
            <person name="Peterson D.G."/>
            <person name="Pollock D.D."/>
            <person name="Pourmand N."/>
            <person name="Raney B.J."/>
            <person name="Roessler K.A."/>
            <person name="Sanford J.R."/>
            <person name="Sawyer R.H."/>
            <person name="Schmidt C.J."/>
            <person name="Triplett E.W."/>
            <person name="Tuberville T.D."/>
            <person name="Venegas-Anaya M."/>
            <person name="Howard J.T."/>
            <person name="Jarvis E.D."/>
            <person name="Guillette L.J.Jr."/>
            <person name="Glenn T.C."/>
            <person name="Green R.E."/>
            <person name="Ray D.A."/>
        </authorList>
    </citation>
    <scope>NUCLEOTIDE SEQUENCE [LARGE SCALE GENOMIC DNA]</scope>
    <source>
        <strain evidence="2">KSC_2009_1</strain>
    </source>
</reference>
<evidence type="ECO:0000313" key="3">
    <source>
        <dbReference type="Proteomes" id="UP000050525"/>
    </source>
</evidence>
<feature type="region of interest" description="Disordered" evidence="1">
    <location>
        <begin position="1"/>
        <end position="86"/>
    </location>
</feature>
<dbReference type="AlphaFoldDB" id="A0A151N2D3"/>
<keyword evidence="3" id="KW-1185">Reference proteome</keyword>
<dbReference type="Proteomes" id="UP000050525">
    <property type="component" value="Unassembled WGS sequence"/>
</dbReference>